<evidence type="ECO:0000313" key="4">
    <source>
        <dbReference type="Proteomes" id="UP000002069"/>
    </source>
</evidence>
<protein>
    <submittedName>
        <fullName evidence="3">Uncharacterized acetyltransferase ydcK</fullName>
    </submittedName>
</protein>
<dbReference type="InterPro" id="IPR011004">
    <property type="entry name" value="Trimer_LpxA-like_sf"/>
</dbReference>
<dbReference type="InterPro" id="IPR040831">
    <property type="entry name" value="B_solenoid_ydck_rpt"/>
</dbReference>
<dbReference type="EMBL" id="FN543093">
    <property type="protein sequence ID" value="CBA31079.1"/>
    <property type="molecule type" value="Genomic_DNA"/>
</dbReference>
<reference evidence="4" key="2">
    <citation type="journal article" date="2011" name="J. Bacteriol.">
        <title>Complete genome sequence of Cronobacter turicensis LMG 23827, a food-borne pathogen causing deaths in neonates.</title>
        <authorList>
            <person name="Stephan R."/>
            <person name="Lehner A."/>
            <person name="Tischler P."/>
            <person name="Rattei T."/>
        </authorList>
    </citation>
    <scope>NUCLEOTIDE SEQUENCE [LARGE SCALE GENOMIC DNA]</scope>
    <source>
        <strain evidence="4">DSM 18703 / CCUG 55852 / LMG 23827 / z3032</strain>
    </source>
</reference>
<dbReference type="PANTHER" id="PTHR43584:SF2">
    <property type="entry name" value="NUCLEOSIDE-DIPHOSPHATE-SUGAR PYROPHOSPHORYLASES"/>
    <property type="match status" value="1"/>
</dbReference>
<dbReference type="PATRIC" id="fig|693216.3.peg.2119"/>
<dbReference type="InterPro" id="IPR048014">
    <property type="entry name" value="YdcK-like"/>
</dbReference>
<name>C9Y508_CROTZ</name>
<dbReference type="Pfam" id="PF18836">
    <property type="entry name" value="B_solenoid_ydck"/>
    <property type="match status" value="1"/>
</dbReference>
<dbReference type="Gene3D" id="2.160.10.10">
    <property type="entry name" value="Hexapeptide repeat proteins"/>
    <property type="match status" value="2"/>
</dbReference>
<keyword evidence="1" id="KW-0808">Transferase</keyword>
<accession>C9Y508</accession>
<proteinExistence type="predicted"/>
<dbReference type="SUPFAM" id="SSF51161">
    <property type="entry name" value="Trimeric LpxA-like enzymes"/>
    <property type="match status" value="1"/>
</dbReference>
<sequence>MVSDKETLMNKYQLSEATRVFRYTRHGEPCTVTLRQLIALRDFADVSAGTPGGWVESEENLSQQGACWVYDHNSVVFAGAKIRGNARISQTCEIHHDAVISDDAWIDAAEISDGAHVSGRAMVQCSVVRGECHLFGDARVMQNSLVVGAKGLTADSDSALHIYGSATISASRVVHQAQIYGHALVTHAFIEHRAEVFEHAILEGNEENDVWVCDCAKIHGNARLVAGVEENASPTVRYSSQVSGHAVIEGNCLLGHHVRVGEHAVITGGPVRLDNHVTVAGRARISGDVILEDSVTVNDDVIIEAPPGETIRLCGFKTLGGDEHIQRTPLPGLV</sequence>
<dbReference type="NCBIfam" id="NF040481">
    <property type="entry name" value="YdcK_fam"/>
    <property type="match status" value="1"/>
</dbReference>
<keyword evidence="2" id="KW-0012">Acyltransferase</keyword>
<dbReference type="Proteomes" id="UP000002069">
    <property type="component" value="Chromosome"/>
</dbReference>
<reference evidence="3 4" key="1">
    <citation type="journal article" date="2010" name="J. Bacteriol.">
        <title>Complete Genome Sequence of Cronobacter turicensis LMG 23827, a foodborne pathogen causing deaths in neonates.</title>
        <authorList>
            <person name="Stephan R."/>
            <person name="Lehner A."/>
            <person name="Tischler P."/>
            <person name="Rattei T."/>
        </authorList>
    </citation>
    <scope>NUCLEOTIDE SEQUENCE [LARGE SCALE GENOMIC DNA]</scope>
    <source>
        <strain evidence="4">DSM 18703 / CCUG 55852 / LMG 23827 / z3032</strain>
    </source>
</reference>
<dbReference type="GO" id="GO:0016779">
    <property type="term" value="F:nucleotidyltransferase activity"/>
    <property type="evidence" value="ECO:0007669"/>
    <property type="project" value="UniProtKB-ARBA"/>
</dbReference>
<dbReference type="AlphaFoldDB" id="C9Y508"/>
<dbReference type="InterPro" id="IPR050065">
    <property type="entry name" value="GlmU-like"/>
</dbReference>
<dbReference type="KEGG" id="ctu:CTU_22360"/>
<organism evidence="3 4">
    <name type="scientific">Cronobacter turicensis (strain DSM 18703 / CCUG 55852 / LMG 23827 / z3032)</name>
    <dbReference type="NCBI Taxonomy" id="693216"/>
    <lineage>
        <taxon>Bacteria</taxon>
        <taxon>Pseudomonadati</taxon>
        <taxon>Pseudomonadota</taxon>
        <taxon>Gammaproteobacteria</taxon>
        <taxon>Enterobacterales</taxon>
        <taxon>Enterobacteriaceae</taxon>
        <taxon>Cronobacter</taxon>
    </lineage>
</organism>
<evidence type="ECO:0000256" key="1">
    <source>
        <dbReference type="ARBA" id="ARBA00022679"/>
    </source>
</evidence>
<dbReference type="GO" id="GO:0016746">
    <property type="term" value="F:acyltransferase activity"/>
    <property type="evidence" value="ECO:0007669"/>
    <property type="project" value="UniProtKB-KW"/>
</dbReference>
<evidence type="ECO:0000313" key="3">
    <source>
        <dbReference type="EMBL" id="CBA31079.1"/>
    </source>
</evidence>
<dbReference type="PANTHER" id="PTHR43584">
    <property type="entry name" value="NUCLEOTIDYL TRANSFERASE"/>
    <property type="match status" value="1"/>
</dbReference>
<dbReference type="HOGENOM" id="CLU_063479_0_0_6"/>
<evidence type="ECO:0000256" key="2">
    <source>
        <dbReference type="ARBA" id="ARBA00023315"/>
    </source>
</evidence>
<dbReference type="CDD" id="cd00208">
    <property type="entry name" value="LbetaH"/>
    <property type="match status" value="1"/>
</dbReference>
<keyword evidence="4" id="KW-1185">Reference proteome</keyword>
<gene>
    <name evidence="3" type="primary">ydcK</name>
    <name evidence="3" type="ordered locus">Ctu_22360</name>
</gene>